<dbReference type="GO" id="GO:0008270">
    <property type="term" value="F:zinc ion binding"/>
    <property type="evidence" value="ECO:0007669"/>
    <property type="project" value="UniProtKB-KW"/>
</dbReference>
<keyword evidence="13" id="KW-1185">Reference proteome</keyword>
<dbReference type="EMBL" id="JAWDGP010001093">
    <property type="protein sequence ID" value="KAK3794750.1"/>
    <property type="molecule type" value="Genomic_DNA"/>
</dbReference>
<dbReference type="InterPro" id="IPR013083">
    <property type="entry name" value="Znf_RING/FYVE/PHD"/>
</dbReference>
<evidence type="ECO:0000313" key="12">
    <source>
        <dbReference type="EMBL" id="KAK3794750.1"/>
    </source>
</evidence>
<dbReference type="PROSITE" id="PS50089">
    <property type="entry name" value="ZF_RING_2"/>
    <property type="match status" value="1"/>
</dbReference>
<feature type="transmembrane region" description="Helical" evidence="10">
    <location>
        <begin position="192"/>
        <end position="213"/>
    </location>
</feature>
<sequence>MNPFRKFSHESVETAVSIILRVPALFLIEIWWRTNPHTVISQLHSDDVEILVTVAYYMTLIMAVAVATLPLRHLVTFYIYLVCAGLMGVAGLISRAYVAGEKMEHDTDLDAAGGSSGAEKYSEEGITSLLDNRRQIERLFFHVLAQVFIAALVAYLMEIKNWVKFTLLAFALPVVARLVGFPVAELHLVHNFATVYTILLILFCIFNNLGSIIDICKEGISMAVVTIQTFGIIPVALTFWKTMALPAQLLLFWGLMFVLQIYVYVYGESIGLWHEGWLVVLLASMGECCATPVSLLALCVAITYTSCAILSLTKLYLQGLDAYDNDTMRGWTEGFTMLLIAVQTDLLDLRPLQRAFLMSILLFIVGTSLIQSMYEIADPVLLALSASHNRSILKHLKAVSLCIILCFLPLYMTYFICQYFDMDFWLMVIVSSCLLTSVQVIGSLVVYTLFMYDFLRSEPWENLDDIIYFARAVTRVMEFIVAVFVVCFGLKESVVGEWSWINSIILVVHCYFNVWQRLQSGWKSFLLRWEAAKKVESLPQASADLLAQHDDVCAICYSEMRTACVTPCAHLFHSICLRKWLYVKETCPMCHRDLSVSSGSEKPEIDTEHRDNNSPDSAEENVRDGDDIDRSLIVNSDNSSSSSGLTEMEDDDPDIDYDEAELAEADQ</sequence>
<feature type="transmembrane region" description="Helical" evidence="10">
    <location>
        <begin position="53"/>
        <end position="71"/>
    </location>
</feature>
<dbReference type="SUPFAM" id="SSF57850">
    <property type="entry name" value="RING/U-box"/>
    <property type="match status" value="1"/>
</dbReference>
<evidence type="ECO:0000256" key="6">
    <source>
        <dbReference type="ARBA" id="ARBA00022989"/>
    </source>
</evidence>
<dbReference type="GO" id="GO:0012505">
    <property type="term" value="C:endomembrane system"/>
    <property type="evidence" value="ECO:0007669"/>
    <property type="project" value="TreeGrafter"/>
</dbReference>
<feature type="transmembrane region" description="Helical" evidence="10">
    <location>
        <begin position="277"/>
        <end position="304"/>
    </location>
</feature>
<keyword evidence="7 10" id="KW-0472">Membrane</keyword>
<dbReference type="InterPro" id="IPR001841">
    <property type="entry name" value="Znf_RING"/>
</dbReference>
<comment type="subcellular location">
    <subcellularLocation>
        <location evidence="1">Membrane</location>
        <topology evidence="1">Multi-pass membrane protein</topology>
    </subcellularLocation>
</comment>
<evidence type="ECO:0000256" key="2">
    <source>
        <dbReference type="ARBA" id="ARBA00022692"/>
    </source>
</evidence>
<gene>
    <name evidence="12" type="ORF">RRG08_047026</name>
</gene>
<dbReference type="GO" id="GO:0036503">
    <property type="term" value="P:ERAD pathway"/>
    <property type="evidence" value="ECO:0007669"/>
    <property type="project" value="TreeGrafter"/>
</dbReference>
<evidence type="ECO:0000256" key="3">
    <source>
        <dbReference type="ARBA" id="ARBA00022723"/>
    </source>
</evidence>
<evidence type="ECO:0000256" key="4">
    <source>
        <dbReference type="ARBA" id="ARBA00022771"/>
    </source>
</evidence>
<keyword evidence="3" id="KW-0479">Metal-binding</keyword>
<dbReference type="SMART" id="SM00744">
    <property type="entry name" value="RINGv"/>
    <property type="match status" value="1"/>
</dbReference>
<dbReference type="InterPro" id="IPR025754">
    <property type="entry name" value="TRC8_N_dom"/>
</dbReference>
<feature type="transmembrane region" description="Helical" evidence="10">
    <location>
        <begin position="466"/>
        <end position="490"/>
    </location>
</feature>
<dbReference type="PANTHER" id="PTHR22763:SF191">
    <property type="entry name" value="RING FINGER PROTEIN 145 HOMOLOG"/>
    <property type="match status" value="1"/>
</dbReference>
<dbReference type="CDD" id="cd16476">
    <property type="entry name" value="RING-H2_RNF139-like"/>
    <property type="match status" value="1"/>
</dbReference>
<feature type="compositionally biased region" description="Basic and acidic residues" evidence="9">
    <location>
        <begin position="620"/>
        <end position="630"/>
    </location>
</feature>
<dbReference type="AlphaFoldDB" id="A0AAE1AVG0"/>
<protein>
    <recommendedName>
        <fullName evidence="11">RING-type domain-containing protein</fullName>
    </recommendedName>
</protein>
<feature type="transmembrane region" description="Helical" evidence="10">
    <location>
        <begin position="139"/>
        <end position="156"/>
    </location>
</feature>
<evidence type="ECO:0000313" key="13">
    <source>
        <dbReference type="Proteomes" id="UP001283361"/>
    </source>
</evidence>
<dbReference type="PANTHER" id="PTHR22763">
    <property type="entry name" value="RING ZINC FINGER PROTEIN"/>
    <property type="match status" value="1"/>
</dbReference>
<evidence type="ECO:0000256" key="9">
    <source>
        <dbReference type="SAM" id="MobiDB-lite"/>
    </source>
</evidence>
<feature type="transmembrane region" description="Helical" evidence="10">
    <location>
        <begin position="77"/>
        <end position="98"/>
    </location>
</feature>
<evidence type="ECO:0000259" key="11">
    <source>
        <dbReference type="PROSITE" id="PS50089"/>
    </source>
</evidence>
<dbReference type="Pfam" id="PF13705">
    <property type="entry name" value="TRC8_N"/>
    <property type="match status" value="1"/>
</dbReference>
<dbReference type="InterPro" id="IPR050731">
    <property type="entry name" value="HRD1_E3_ubiq-ligases"/>
</dbReference>
<feature type="transmembrane region" description="Helical" evidence="10">
    <location>
        <begin position="219"/>
        <end position="240"/>
    </location>
</feature>
<feature type="transmembrane region" description="Helical" evidence="10">
    <location>
        <begin position="355"/>
        <end position="374"/>
    </location>
</feature>
<name>A0AAE1AVG0_9GAST</name>
<evidence type="ECO:0000256" key="5">
    <source>
        <dbReference type="ARBA" id="ARBA00022833"/>
    </source>
</evidence>
<feature type="transmembrane region" description="Helical" evidence="10">
    <location>
        <begin position="398"/>
        <end position="417"/>
    </location>
</feature>
<keyword evidence="5" id="KW-0862">Zinc</keyword>
<evidence type="ECO:0000256" key="8">
    <source>
        <dbReference type="PROSITE-ProRule" id="PRU00175"/>
    </source>
</evidence>
<accession>A0AAE1AVG0</accession>
<feature type="transmembrane region" description="Helical" evidence="10">
    <location>
        <begin position="424"/>
        <end position="446"/>
    </location>
</feature>
<dbReference type="Pfam" id="PF13639">
    <property type="entry name" value="zf-RING_2"/>
    <property type="match status" value="1"/>
</dbReference>
<dbReference type="InterPro" id="IPR011016">
    <property type="entry name" value="Znf_RING-CH"/>
</dbReference>
<dbReference type="GO" id="GO:0043161">
    <property type="term" value="P:proteasome-mediated ubiquitin-dependent protein catabolic process"/>
    <property type="evidence" value="ECO:0007669"/>
    <property type="project" value="TreeGrafter"/>
</dbReference>
<reference evidence="12" key="1">
    <citation type="journal article" date="2023" name="G3 (Bethesda)">
        <title>A reference genome for the long-term kleptoplast-retaining sea slug Elysia crispata morphotype clarki.</title>
        <authorList>
            <person name="Eastman K.E."/>
            <person name="Pendleton A.L."/>
            <person name="Shaikh M.A."/>
            <person name="Suttiyut T."/>
            <person name="Ogas R."/>
            <person name="Tomko P."/>
            <person name="Gavelis G."/>
            <person name="Widhalm J.R."/>
            <person name="Wisecaver J.H."/>
        </authorList>
    </citation>
    <scope>NUCLEOTIDE SEQUENCE</scope>
    <source>
        <strain evidence="12">ECLA1</strain>
    </source>
</reference>
<dbReference type="Gene3D" id="3.30.40.10">
    <property type="entry name" value="Zinc/RING finger domain, C3HC4 (zinc finger)"/>
    <property type="match status" value="1"/>
</dbReference>
<comment type="caution">
    <text evidence="12">The sequence shown here is derived from an EMBL/GenBank/DDBJ whole genome shotgun (WGS) entry which is preliminary data.</text>
</comment>
<keyword evidence="6 10" id="KW-1133">Transmembrane helix</keyword>
<dbReference type="GO" id="GO:0016020">
    <property type="term" value="C:membrane"/>
    <property type="evidence" value="ECO:0007669"/>
    <property type="project" value="UniProtKB-SubCell"/>
</dbReference>
<feature type="compositionally biased region" description="Acidic residues" evidence="9">
    <location>
        <begin position="647"/>
        <end position="667"/>
    </location>
</feature>
<keyword evidence="2 10" id="KW-0812">Transmembrane</keyword>
<dbReference type="SMART" id="SM00184">
    <property type="entry name" value="RING"/>
    <property type="match status" value="1"/>
</dbReference>
<organism evidence="12 13">
    <name type="scientific">Elysia crispata</name>
    <name type="common">lettuce slug</name>
    <dbReference type="NCBI Taxonomy" id="231223"/>
    <lineage>
        <taxon>Eukaryota</taxon>
        <taxon>Metazoa</taxon>
        <taxon>Spiralia</taxon>
        <taxon>Lophotrochozoa</taxon>
        <taxon>Mollusca</taxon>
        <taxon>Gastropoda</taxon>
        <taxon>Heterobranchia</taxon>
        <taxon>Euthyneura</taxon>
        <taxon>Panpulmonata</taxon>
        <taxon>Sacoglossa</taxon>
        <taxon>Placobranchoidea</taxon>
        <taxon>Plakobranchidae</taxon>
        <taxon>Elysia</taxon>
    </lineage>
</organism>
<feature type="transmembrane region" description="Helical" evidence="10">
    <location>
        <begin position="162"/>
        <end position="180"/>
    </location>
</feature>
<feature type="compositionally biased region" description="Basic and acidic residues" evidence="9">
    <location>
        <begin position="601"/>
        <end position="613"/>
    </location>
</feature>
<evidence type="ECO:0000256" key="10">
    <source>
        <dbReference type="SAM" id="Phobius"/>
    </source>
</evidence>
<dbReference type="Proteomes" id="UP001283361">
    <property type="component" value="Unassembled WGS sequence"/>
</dbReference>
<feature type="region of interest" description="Disordered" evidence="9">
    <location>
        <begin position="595"/>
        <end position="667"/>
    </location>
</feature>
<evidence type="ECO:0000256" key="7">
    <source>
        <dbReference type="ARBA" id="ARBA00023136"/>
    </source>
</evidence>
<dbReference type="GO" id="GO:0061630">
    <property type="term" value="F:ubiquitin protein ligase activity"/>
    <property type="evidence" value="ECO:0007669"/>
    <property type="project" value="TreeGrafter"/>
</dbReference>
<feature type="transmembrane region" description="Helical" evidence="10">
    <location>
        <begin position="247"/>
        <end position="265"/>
    </location>
</feature>
<evidence type="ECO:0000256" key="1">
    <source>
        <dbReference type="ARBA" id="ARBA00004141"/>
    </source>
</evidence>
<keyword evidence="4 8" id="KW-0863">Zinc-finger</keyword>
<proteinExistence type="predicted"/>
<feature type="domain" description="RING-type" evidence="11">
    <location>
        <begin position="553"/>
        <end position="591"/>
    </location>
</feature>